<accession>A0ABR1YF88</accession>
<reference evidence="2 3" key="1">
    <citation type="submission" date="2024-04" db="EMBL/GenBank/DDBJ databases">
        <title>Phyllosticta paracitricarpa is synonymous to the EU quarantine fungus P. citricarpa based on phylogenomic analyses.</title>
        <authorList>
            <consortium name="Lawrence Berkeley National Laboratory"/>
            <person name="Van Ingen-Buijs V.A."/>
            <person name="Van Westerhoven A.C."/>
            <person name="Haridas S."/>
            <person name="Skiadas P."/>
            <person name="Martin F."/>
            <person name="Groenewald J.Z."/>
            <person name="Crous P.W."/>
            <person name="Seidl M.F."/>
        </authorList>
    </citation>
    <scope>NUCLEOTIDE SEQUENCE [LARGE SCALE GENOMIC DNA]</scope>
    <source>
        <strain evidence="2 3">CBS 123374</strain>
    </source>
</reference>
<dbReference type="Proteomes" id="UP001492380">
    <property type="component" value="Unassembled WGS sequence"/>
</dbReference>
<feature type="region of interest" description="Disordered" evidence="1">
    <location>
        <begin position="1"/>
        <end position="44"/>
    </location>
</feature>
<dbReference type="EMBL" id="JBBWRZ010000010">
    <property type="protein sequence ID" value="KAK8227547.1"/>
    <property type="molecule type" value="Genomic_DNA"/>
</dbReference>
<evidence type="ECO:0000256" key="1">
    <source>
        <dbReference type="SAM" id="MobiDB-lite"/>
    </source>
</evidence>
<proteinExistence type="predicted"/>
<sequence length="442" mass="49458">MDESKRHKRDRSDISTASMSAPMPKRSTGKGPAQSQPENSFDRNPAMAFNAQDHIEAADRFASFSSEDVLFNSNNFELETALTNIQIVNSRMPSNTQRTTSSDEAASEQKQTVQYLLCHGPQAGINWQGNVEPIGVREEYSRWSIMVVDGEKTRFYARLLRSEYTKAEATTIANVVASVLNCCPLFTEWITSEKSPRTKSTSHLLTLSMFERFALPKRPIRIVSPCYVDSEEKILLQVDLVDPVTNEVWEYNEGWPANCMPVNVQVADIGDGFQIRSGQTGDSYVGKTHGSFPSVVPDRLDQSTRNKLQNLERVARHLSSHLTGRMLTSDAALAISNSVFRSLTGRFRHREDTNKKGFGVKRSRENQFTLLRPDEEVDKDTSELLPALKLRSLSRGWASSVVETMENAWIQTGDVFQTWTVGAKAADEAEFLIACGEPPPIP</sequence>
<gene>
    <name evidence="2" type="ORF">HDK90DRAFT_514055</name>
</gene>
<keyword evidence="3" id="KW-1185">Reference proteome</keyword>
<comment type="caution">
    <text evidence="2">The sequence shown here is derived from an EMBL/GenBank/DDBJ whole genome shotgun (WGS) entry which is preliminary data.</text>
</comment>
<organism evidence="2 3">
    <name type="scientific">Phyllosticta capitalensis</name>
    <dbReference type="NCBI Taxonomy" id="121624"/>
    <lineage>
        <taxon>Eukaryota</taxon>
        <taxon>Fungi</taxon>
        <taxon>Dikarya</taxon>
        <taxon>Ascomycota</taxon>
        <taxon>Pezizomycotina</taxon>
        <taxon>Dothideomycetes</taxon>
        <taxon>Dothideomycetes incertae sedis</taxon>
        <taxon>Botryosphaeriales</taxon>
        <taxon>Phyllostictaceae</taxon>
        <taxon>Phyllosticta</taxon>
    </lineage>
</organism>
<name>A0ABR1YF88_9PEZI</name>
<evidence type="ECO:0000313" key="3">
    <source>
        <dbReference type="Proteomes" id="UP001492380"/>
    </source>
</evidence>
<evidence type="ECO:0000313" key="2">
    <source>
        <dbReference type="EMBL" id="KAK8227547.1"/>
    </source>
</evidence>
<protein>
    <submittedName>
        <fullName evidence="2">Uncharacterized protein</fullName>
    </submittedName>
</protein>